<protein>
    <submittedName>
        <fullName evidence="1">Uncharacterized protein</fullName>
    </submittedName>
</protein>
<accession>A0A4U0Z485</accession>
<comment type="caution">
    <text evidence="1">The sequence shown here is derived from an EMBL/GenBank/DDBJ whole genome shotgun (WGS) entry which is preliminary data.</text>
</comment>
<evidence type="ECO:0000313" key="2">
    <source>
        <dbReference type="Proteomes" id="UP000306340"/>
    </source>
</evidence>
<evidence type="ECO:0000313" key="1">
    <source>
        <dbReference type="EMBL" id="TKA98189.1"/>
    </source>
</evidence>
<proteinExistence type="predicted"/>
<reference evidence="1 2" key="1">
    <citation type="submission" date="2019-04" db="EMBL/GenBank/DDBJ databases">
        <title>Crypto-aerobic microbial life in anoxic (sulfidic) marine sediments.</title>
        <authorList>
            <person name="Bhattacharya S."/>
            <person name="Roy C."/>
            <person name="Mondal N."/>
            <person name="Sarkar J."/>
            <person name="Mandal S."/>
            <person name="Rameez M.J."/>
            <person name="Ghosh W."/>
        </authorList>
    </citation>
    <scope>NUCLEOTIDE SEQUENCE [LARGE SCALE GENOMIC DNA]</scope>
    <source>
        <strain evidence="1 2">SBBC</strain>
    </source>
</reference>
<dbReference type="EMBL" id="SWAU01000009">
    <property type="protein sequence ID" value="TKA98189.1"/>
    <property type="molecule type" value="Genomic_DNA"/>
</dbReference>
<dbReference type="AlphaFoldDB" id="A0A4U0Z485"/>
<dbReference type="RefSeq" id="WP_136791112.1">
    <property type="nucleotide sequence ID" value="NZ_SWAU01000009.1"/>
</dbReference>
<name>A0A4U0Z485_9RHOB</name>
<gene>
    <name evidence="1" type="ORF">FAZ78_02195</name>
</gene>
<organism evidence="1 2">
    <name type="scientific">Cereibacter changlensis</name>
    <dbReference type="NCBI Taxonomy" id="402884"/>
    <lineage>
        <taxon>Bacteria</taxon>
        <taxon>Pseudomonadati</taxon>
        <taxon>Pseudomonadota</taxon>
        <taxon>Alphaproteobacteria</taxon>
        <taxon>Rhodobacterales</taxon>
        <taxon>Paracoccaceae</taxon>
        <taxon>Cereibacter</taxon>
    </lineage>
</organism>
<dbReference type="Proteomes" id="UP000306340">
    <property type="component" value="Unassembled WGS sequence"/>
</dbReference>
<sequence>MGDAVFGWLLWQHADIWIEAHHHAVLQTQDGRLVDLTPQPDGEAAVLFLTDPSKPFDFDNPKPFRKSRKCISKIREHIAWCDALSSLEKFLWQKSKFVAEHVEVAVERGREMQRYERLMSKVELAERAAMLVARRTCV</sequence>